<accession>A0A9Q4NTA2</accession>
<feature type="non-terminal residue" evidence="3">
    <location>
        <position position="1"/>
    </location>
</feature>
<dbReference type="EMBL" id="JANRML010000042">
    <property type="protein sequence ID" value="MCZ2221937.1"/>
    <property type="molecule type" value="Genomic_DNA"/>
</dbReference>
<sequence length="236" mass="27020">YGNNHGFVNRNYNSFYPLMDKNMVCYKCNYLGHKARDFKYMNEHVPMPTTVWRRKEIPNNEHCRIALTAEECKEEDEWYIDSGCSSHMTGDQDKFISFKRNGGNVAFGDDSSAKILGEGVVELGRKNVKEKNVLLVEDLNHNLLSVSKMCDQGYTLTFDSRKCKIRENNSGRLVATATRRPNNIYILDMKKREKTKATQKDSKEENVPKTKNKDEVLLSATCSGGAAPKKKVTFFH</sequence>
<dbReference type="RefSeq" id="WP_269028618.1">
    <property type="nucleotide sequence ID" value="NZ_JANRML010000042.1"/>
</dbReference>
<keyword evidence="4" id="KW-1185">Reference proteome</keyword>
<dbReference type="InterPro" id="IPR054722">
    <property type="entry name" value="PolX-like_BBD"/>
</dbReference>
<dbReference type="Proteomes" id="UP001071110">
    <property type="component" value="Unassembled WGS sequence"/>
</dbReference>
<evidence type="ECO:0000259" key="2">
    <source>
        <dbReference type="Pfam" id="PF22936"/>
    </source>
</evidence>
<gene>
    <name evidence="3" type="ORF">NUW87_11305</name>
</gene>
<evidence type="ECO:0000256" key="1">
    <source>
        <dbReference type="SAM" id="MobiDB-lite"/>
    </source>
</evidence>
<organism evidence="3 4">
    <name type="scientific">Corynebacterium pilbarense</name>
    <dbReference type="NCBI Taxonomy" id="1288393"/>
    <lineage>
        <taxon>Bacteria</taxon>
        <taxon>Bacillati</taxon>
        <taxon>Actinomycetota</taxon>
        <taxon>Actinomycetes</taxon>
        <taxon>Mycobacteriales</taxon>
        <taxon>Corynebacteriaceae</taxon>
        <taxon>Corynebacterium</taxon>
    </lineage>
</organism>
<dbReference type="Pfam" id="PF22936">
    <property type="entry name" value="Pol_BBD"/>
    <property type="match status" value="1"/>
</dbReference>
<evidence type="ECO:0000313" key="4">
    <source>
        <dbReference type="Proteomes" id="UP001071110"/>
    </source>
</evidence>
<protein>
    <recommendedName>
        <fullName evidence="2">Retrovirus-related Pol polyprotein from transposon TNT 1-94-like beta-barrel domain-containing protein</fullName>
    </recommendedName>
</protein>
<proteinExistence type="predicted"/>
<feature type="domain" description="Retrovirus-related Pol polyprotein from transposon TNT 1-94-like beta-barrel" evidence="2">
    <location>
        <begin position="78"/>
        <end position="154"/>
    </location>
</feature>
<evidence type="ECO:0000313" key="3">
    <source>
        <dbReference type="EMBL" id="MCZ2221937.1"/>
    </source>
</evidence>
<name>A0A9Q4NTA2_9CORY</name>
<feature type="region of interest" description="Disordered" evidence="1">
    <location>
        <begin position="193"/>
        <end position="214"/>
    </location>
</feature>
<reference evidence="3" key="1">
    <citation type="submission" date="2022-08" db="EMBL/GenBank/DDBJ databases">
        <title>Corynebacterium sp. nov., isolated from clinical breast specimens.</title>
        <authorList>
            <person name="Zhang T."/>
        </authorList>
    </citation>
    <scope>NUCLEOTIDE SEQUENCE</scope>
    <source>
        <strain evidence="3">CCUG 57942</strain>
    </source>
</reference>
<dbReference type="AlphaFoldDB" id="A0A9Q4NTA2"/>
<comment type="caution">
    <text evidence="3">The sequence shown here is derived from an EMBL/GenBank/DDBJ whole genome shotgun (WGS) entry which is preliminary data.</text>
</comment>